<keyword evidence="2" id="KW-1185">Reference proteome</keyword>
<reference evidence="1 2" key="1">
    <citation type="submission" date="2021-12" db="EMBL/GenBank/DDBJ databases">
        <title>Discovery of the Pendulisporaceae a myxobacterial family with distinct sporulation behavior and unique specialized metabolism.</title>
        <authorList>
            <person name="Garcia R."/>
            <person name="Popoff A."/>
            <person name="Bader C.D."/>
            <person name="Loehr J."/>
            <person name="Walesch S."/>
            <person name="Walt C."/>
            <person name="Boldt J."/>
            <person name="Bunk B."/>
            <person name="Haeckl F.J.F.P.J."/>
            <person name="Gunesch A.P."/>
            <person name="Birkelbach J."/>
            <person name="Nuebel U."/>
            <person name="Pietschmann T."/>
            <person name="Bach T."/>
            <person name="Mueller R."/>
        </authorList>
    </citation>
    <scope>NUCLEOTIDE SEQUENCE [LARGE SCALE GENOMIC DNA]</scope>
    <source>
        <strain evidence="1 2">MSr11954</strain>
    </source>
</reference>
<organism evidence="1 2">
    <name type="scientific">Pendulispora albinea</name>
    <dbReference type="NCBI Taxonomy" id="2741071"/>
    <lineage>
        <taxon>Bacteria</taxon>
        <taxon>Pseudomonadati</taxon>
        <taxon>Myxococcota</taxon>
        <taxon>Myxococcia</taxon>
        <taxon>Myxococcales</taxon>
        <taxon>Sorangiineae</taxon>
        <taxon>Pendulisporaceae</taxon>
        <taxon>Pendulispora</taxon>
    </lineage>
</organism>
<dbReference type="RefSeq" id="WP_394829627.1">
    <property type="nucleotide sequence ID" value="NZ_CP089984.1"/>
</dbReference>
<evidence type="ECO:0000313" key="2">
    <source>
        <dbReference type="Proteomes" id="UP001370348"/>
    </source>
</evidence>
<protein>
    <recommendedName>
        <fullName evidence="3">Signal transduction histidine kinase dimerisation/phosphoacceptor domain-containing protein</fullName>
    </recommendedName>
</protein>
<dbReference type="Proteomes" id="UP001370348">
    <property type="component" value="Chromosome"/>
</dbReference>
<evidence type="ECO:0008006" key="3">
    <source>
        <dbReference type="Google" id="ProtNLM"/>
    </source>
</evidence>
<accession>A0ABZ2MBY2</accession>
<proteinExistence type="predicted"/>
<dbReference type="EMBL" id="CP089984">
    <property type="protein sequence ID" value="WXB20027.1"/>
    <property type="molecule type" value="Genomic_DNA"/>
</dbReference>
<gene>
    <name evidence="1" type="ORF">LZC94_22730</name>
</gene>
<sequence length="70" mass="7867">MHSLRHDVRSRLHLAGAAELKEWQKLEPDTMEIERQSVSEGLRANLESVIARLARLRAAIDQGIPSSKGH</sequence>
<name>A0ABZ2MBY2_9BACT</name>
<evidence type="ECO:0000313" key="1">
    <source>
        <dbReference type="EMBL" id="WXB20027.1"/>
    </source>
</evidence>